<feature type="region of interest" description="Disordered" evidence="6">
    <location>
        <begin position="225"/>
        <end position="249"/>
    </location>
</feature>
<evidence type="ECO:0000256" key="3">
    <source>
        <dbReference type="ARBA" id="ARBA00022840"/>
    </source>
</evidence>
<proteinExistence type="inferred from homology"/>
<dbReference type="SMART" id="SM00387">
    <property type="entry name" value="HATPase_c"/>
    <property type="match status" value="1"/>
</dbReference>
<dbReference type="GO" id="GO:0016887">
    <property type="term" value="F:ATP hydrolysis activity"/>
    <property type="evidence" value="ECO:0007669"/>
    <property type="project" value="InterPro"/>
</dbReference>
<dbReference type="STRING" id="51028.A0A0N4UTS5"/>
<evidence type="ECO:0000256" key="2">
    <source>
        <dbReference type="ARBA" id="ARBA00022741"/>
    </source>
</evidence>
<evidence type="ECO:0000313" key="8">
    <source>
        <dbReference type="EMBL" id="VDD85347.1"/>
    </source>
</evidence>
<dbReference type="PROSITE" id="PS00298">
    <property type="entry name" value="HSP90"/>
    <property type="match status" value="1"/>
</dbReference>
<protein>
    <submittedName>
        <fullName evidence="10">HATPase_c domain-containing protein</fullName>
    </submittedName>
</protein>
<evidence type="ECO:0000259" key="7">
    <source>
        <dbReference type="SMART" id="SM00387"/>
    </source>
</evidence>
<keyword evidence="4" id="KW-0143">Chaperone</keyword>
<comment type="similarity">
    <text evidence="1">Belongs to the heat shock protein 90 family.</text>
</comment>
<dbReference type="InterPro" id="IPR036890">
    <property type="entry name" value="HATPase_C_sf"/>
</dbReference>
<dbReference type="FunFam" id="3.30.230.80:FF:000003">
    <property type="entry name" value="endoplasmin isoform X1"/>
    <property type="match status" value="1"/>
</dbReference>
<accession>A0A0N4UTS5</accession>
<name>A0A0N4UTS5_ENTVE</name>
<reference evidence="8 9" key="2">
    <citation type="submission" date="2018-10" db="EMBL/GenBank/DDBJ databases">
        <authorList>
            <consortium name="Pathogen Informatics"/>
        </authorList>
    </citation>
    <scope>NUCLEOTIDE SEQUENCE [LARGE SCALE GENOMIC DNA]</scope>
</reference>
<feature type="binding site" evidence="5">
    <location>
        <begin position="129"/>
        <end position="134"/>
    </location>
    <ligand>
        <name>ATP</name>
        <dbReference type="ChEBI" id="CHEBI:30616"/>
    </ligand>
</feature>
<dbReference type="PANTHER" id="PTHR11528">
    <property type="entry name" value="HEAT SHOCK PROTEIN 90 FAMILY MEMBER"/>
    <property type="match status" value="1"/>
</dbReference>
<feature type="binding site" evidence="5">
    <location>
        <position position="97"/>
    </location>
    <ligand>
        <name>ATP</name>
        <dbReference type="ChEBI" id="CHEBI:30616"/>
    </ligand>
</feature>
<keyword evidence="9" id="KW-1185">Reference proteome</keyword>
<dbReference type="InterPro" id="IPR003594">
    <property type="entry name" value="HATPase_dom"/>
</dbReference>
<dbReference type="Gene3D" id="3.30.565.10">
    <property type="entry name" value="Histidine kinase-like ATPase, C-terminal domain"/>
    <property type="match status" value="1"/>
</dbReference>
<dbReference type="AlphaFoldDB" id="A0A0N4UTS5"/>
<dbReference type="OrthoDB" id="5426351at2759"/>
<dbReference type="Pfam" id="PF13589">
    <property type="entry name" value="HATPase_c_3"/>
    <property type="match status" value="1"/>
</dbReference>
<organism evidence="10">
    <name type="scientific">Enterobius vermicularis</name>
    <name type="common">Human pinworm</name>
    <dbReference type="NCBI Taxonomy" id="51028"/>
    <lineage>
        <taxon>Eukaryota</taxon>
        <taxon>Metazoa</taxon>
        <taxon>Ecdysozoa</taxon>
        <taxon>Nematoda</taxon>
        <taxon>Chromadorea</taxon>
        <taxon>Rhabditida</taxon>
        <taxon>Spirurina</taxon>
        <taxon>Oxyuridomorpha</taxon>
        <taxon>Oxyuroidea</taxon>
        <taxon>Oxyuridae</taxon>
        <taxon>Enterobius</taxon>
    </lineage>
</organism>
<dbReference type="CDD" id="cd16927">
    <property type="entry name" value="HATPase_Hsp90-like"/>
    <property type="match status" value="1"/>
</dbReference>
<keyword evidence="2 5" id="KW-0547">Nucleotide-binding</keyword>
<feature type="binding site" evidence="5">
    <location>
        <position position="38"/>
    </location>
    <ligand>
        <name>ATP</name>
        <dbReference type="ChEBI" id="CHEBI:30616"/>
    </ligand>
</feature>
<feature type="binding site" evidence="5">
    <location>
        <position position="377"/>
    </location>
    <ligand>
        <name>ATP</name>
        <dbReference type="ChEBI" id="CHEBI:30616"/>
    </ligand>
</feature>
<feature type="binding site" evidence="5">
    <location>
        <position position="89"/>
    </location>
    <ligand>
        <name>ATP</name>
        <dbReference type="ChEBI" id="CHEBI:30616"/>
    </ligand>
</feature>
<dbReference type="Gene3D" id="3.30.230.80">
    <property type="match status" value="1"/>
</dbReference>
<feature type="binding site" evidence="5">
    <location>
        <position position="180"/>
    </location>
    <ligand>
        <name>ATP</name>
        <dbReference type="ChEBI" id="CHEBI:30616"/>
    </ligand>
</feature>
<dbReference type="WBParaSite" id="EVEC_0000073801-mRNA-1">
    <property type="protein sequence ID" value="EVEC_0000073801-mRNA-1"/>
    <property type="gene ID" value="EVEC_0000073801"/>
</dbReference>
<evidence type="ECO:0000313" key="9">
    <source>
        <dbReference type="Proteomes" id="UP000274131"/>
    </source>
</evidence>
<dbReference type="NCBIfam" id="NF003555">
    <property type="entry name" value="PRK05218.1"/>
    <property type="match status" value="1"/>
</dbReference>
<dbReference type="FunFam" id="3.30.565.10:FF:000005">
    <property type="entry name" value="Heat shock protein 90"/>
    <property type="match status" value="1"/>
</dbReference>
<dbReference type="PRINTS" id="PR00775">
    <property type="entry name" value="HEATSHOCK90"/>
</dbReference>
<feature type="domain" description="Histidine kinase/HSP90-like ATPase" evidence="7">
    <location>
        <begin position="31"/>
        <end position="190"/>
    </location>
</feature>
<feature type="binding site" evidence="5">
    <location>
        <begin position="104"/>
        <end position="105"/>
    </location>
    <ligand>
        <name>ATP</name>
        <dbReference type="ChEBI" id="CHEBI:30616"/>
    </ligand>
</feature>
<feature type="binding site" evidence="5">
    <location>
        <position position="84"/>
    </location>
    <ligand>
        <name>ATP</name>
        <dbReference type="ChEBI" id="CHEBI:30616"/>
    </ligand>
</feature>
<keyword evidence="3 5" id="KW-0067">ATP-binding</keyword>
<dbReference type="Pfam" id="PF00183">
    <property type="entry name" value="HSP90"/>
    <property type="match status" value="1"/>
</dbReference>
<evidence type="ECO:0000256" key="4">
    <source>
        <dbReference type="ARBA" id="ARBA00023186"/>
    </source>
</evidence>
<reference evidence="10" key="1">
    <citation type="submission" date="2017-02" db="UniProtKB">
        <authorList>
            <consortium name="WormBaseParasite"/>
        </authorList>
    </citation>
    <scope>IDENTIFICATION</scope>
</reference>
<feature type="binding site" evidence="5">
    <location>
        <position position="42"/>
    </location>
    <ligand>
        <name>ATP</name>
        <dbReference type="ChEBI" id="CHEBI:30616"/>
    </ligand>
</feature>
<dbReference type="GO" id="GO:0140662">
    <property type="term" value="F:ATP-dependent protein folding chaperone"/>
    <property type="evidence" value="ECO:0007669"/>
    <property type="project" value="InterPro"/>
</dbReference>
<dbReference type="InterPro" id="IPR020568">
    <property type="entry name" value="Ribosomal_Su5_D2-typ_SF"/>
</dbReference>
<evidence type="ECO:0000313" key="10">
    <source>
        <dbReference type="WBParaSite" id="EVEC_0000073801-mRNA-1"/>
    </source>
</evidence>
<gene>
    <name evidence="8" type="ORF">EVEC_LOCUS490</name>
</gene>
<dbReference type="PIRSF" id="PIRSF002583">
    <property type="entry name" value="Hsp90"/>
    <property type="match status" value="1"/>
</dbReference>
<evidence type="ECO:0000256" key="6">
    <source>
        <dbReference type="SAM" id="MobiDB-lite"/>
    </source>
</evidence>
<dbReference type="SUPFAM" id="SSF55874">
    <property type="entry name" value="ATPase domain of HSP90 chaperone/DNA topoisomerase II/histidine kinase"/>
    <property type="match status" value="1"/>
</dbReference>
<dbReference type="GO" id="GO:0005524">
    <property type="term" value="F:ATP binding"/>
    <property type="evidence" value="ECO:0007669"/>
    <property type="project" value="UniProtKB-KW"/>
</dbReference>
<evidence type="ECO:0000256" key="1">
    <source>
        <dbReference type="ARBA" id="ARBA00008239"/>
    </source>
</evidence>
<dbReference type="GO" id="GO:0051082">
    <property type="term" value="F:unfolded protein binding"/>
    <property type="evidence" value="ECO:0007669"/>
    <property type="project" value="InterPro"/>
</dbReference>
<dbReference type="InterPro" id="IPR019805">
    <property type="entry name" value="Heat_shock_protein_90_CS"/>
</dbReference>
<evidence type="ECO:0000256" key="5">
    <source>
        <dbReference type="PIRSR" id="PIRSR002583-1"/>
    </source>
</evidence>
<sequence>MKRMREQAEKHEFQAEVNRMMKLIINSLYRNKEIFLRELISNGSDALDKIRLISLTDPDALSATDDLSIRIKADRENHVLHVTDTGVGMTKTDLINNLGTIARSGTSEFLAKLLDSSTTAEQQQDMIGQFGVGFYSAFLVADRVVVTTKHNDDDQYIWESDSSSFSIVKDPRGPTLKRGTQVTLHLKEEAYDFLEPDTLKELVHKYSQFINFSIYLWQSKTETVEEEEEETTTEKAKGEEEDEDGKVEEEKKVKKVEKTIWDWEKVNNVKPIWMRKSGDVEPDEYDEFYKSITKDTEKPLAHVHFTAEGEVSFKSILYVPKRGPHDMFQNYGKVKENIKLYVRRVFITDDFNDMMPKYLAFIRGIVDSDDLPLNVSRETLQQHKLLKVIKKKLVRKVLDMLKKMDPSDYEEFWKEFSTNIKLGIMEDPTNRVRLSKLLRFHSSNDKVRSLKNCLLKL</sequence>
<dbReference type="EMBL" id="UXUI01000887">
    <property type="protein sequence ID" value="VDD85347.1"/>
    <property type="molecule type" value="Genomic_DNA"/>
</dbReference>
<dbReference type="InterPro" id="IPR020575">
    <property type="entry name" value="Hsp90_N"/>
</dbReference>
<dbReference type="SUPFAM" id="SSF54211">
    <property type="entry name" value="Ribosomal protein S5 domain 2-like"/>
    <property type="match status" value="1"/>
</dbReference>
<dbReference type="InterPro" id="IPR001404">
    <property type="entry name" value="Hsp90_fam"/>
</dbReference>
<dbReference type="Proteomes" id="UP000274131">
    <property type="component" value="Unassembled WGS sequence"/>
</dbReference>